<dbReference type="Pfam" id="PF13581">
    <property type="entry name" value="HATPase_c_2"/>
    <property type="match status" value="1"/>
</dbReference>
<protein>
    <submittedName>
        <fullName evidence="4">PAS/PAC sensor protein</fullName>
    </submittedName>
</protein>
<dbReference type="InterPro" id="IPR052016">
    <property type="entry name" value="Bact_Sigma-Reg"/>
</dbReference>
<dbReference type="SUPFAM" id="SSF55781">
    <property type="entry name" value="GAF domain-like"/>
    <property type="match status" value="1"/>
</dbReference>
<dbReference type="Gene3D" id="3.30.450.20">
    <property type="entry name" value="PAS domain"/>
    <property type="match status" value="2"/>
</dbReference>
<accession>A0A0L0K3C4</accession>
<dbReference type="InterPro" id="IPR029016">
    <property type="entry name" value="GAF-like_dom_sf"/>
</dbReference>
<name>A0A0L0K3C4_9ACTN</name>
<dbReference type="PROSITE" id="PS50112">
    <property type="entry name" value="PAS"/>
    <property type="match status" value="2"/>
</dbReference>
<dbReference type="SUPFAM" id="SSF55785">
    <property type="entry name" value="PYP-like sensor domain (PAS domain)"/>
    <property type="match status" value="2"/>
</dbReference>
<dbReference type="SUPFAM" id="SSF81606">
    <property type="entry name" value="PP2C-like"/>
    <property type="match status" value="1"/>
</dbReference>
<dbReference type="InterPro" id="IPR013656">
    <property type="entry name" value="PAS_4"/>
</dbReference>
<dbReference type="PANTHER" id="PTHR43156">
    <property type="entry name" value="STAGE II SPORULATION PROTEIN E-RELATED"/>
    <property type="match status" value="1"/>
</dbReference>
<dbReference type="Gene3D" id="3.60.40.10">
    <property type="entry name" value="PPM-type phosphatase domain"/>
    <property type="match status" value="1"/>
</dbReference>
<dbReference type="InterPro" id="IPR000014">
    <property type="entry name" value="PAS"/>
</dbReference>
<dbReference type="OrthoDB" id="118142at2"/>
<dbReference type="AlphaFoldDB" id="A0A0L0K3C4"/>
<sequence>MTGTGRGELEGTVRVSEIPAKATESHDDPSDAAGAFGDGASAGGTGRRDAGQPGVPGRADAAEPRRAASDGARDEARGNTGAAHGQSRGASDAPRGQSHDASRGSAPTHSSASHGDTPAQPHDGSDASRGNTPARSRDTSTDAPIPRRTGARGGNPTGSGPNPAGAAHGEPADGSSAASRTDPADAPQDEPPGATRPRTAPARGEATADPRATSVPPSALSDIPPADAVWQSNPPGSIYDYIRVASFSIGPDGLVDQWSLRAEQIFGITAERAVGLDPIQAFIDPDLRARGQRKMAEILDGREWTGVVPFKVPESGERGLAEVYVMPTTTPDGDRAAVCIVVDVRTLRSIETDLAASQSIFGQSPFGFLLIDPDLRVRRANERFASLFGGTPDDHRGRGVTDYLQRSEAERVTAILKRVLQTGDPITDMHVTGFTPDSDERRHWSINLYRVHSGSGRPIGIAWLGIDITARRAAAREAAAARRNLALLNEAGARIGNSLDLETTARELLDVVVPGFCDLATVDLYQGLLAGDETPPGLADGSAELRRVAFASAVSDVPFTATGGTPIPVGAVHHFPFTSSRADALRTARPQHISGEEGGLVQSTLAVPMVAHDTVVGLAQFSRTKGSEPFGDRDRDLAVELAARAAVSIDNARLYRRERERALILQRSLLPPGDPIASGLDIACRYLPGNAATGRPSEVGGDWFDVIELPGHRTALVVGDVMGRGLRAAVAMGELRTAVRTLALLDTEPAEVLTALDEIARGLGTPGGVQQATRAARRPREADLSEVYLATCVYAVYDSVTRRCTFANAGHLPPVLVEPGEPALMLDVPPGMPLGVGGEPFEEVEVELPEGALLALYTDGLVESRDHPLDEGLQAFVGALTDPSQPLEDVCDHVLNTLDSHHGEDDIALLMARVQGLPAESVGDWTLPREPKSVGRAREYARAQLVSWDLEPLVDTTELLVSELVTNALRYGEGEIRLRLLLDRTLVCEVWDSGLVQPRRRRARDTDEGGRGLQLVGLLSAAWGSRRTPRGKTVWFELPLPDGDSTPVDPAEALLSLF</sequence>
<gene>
    <name evidence="4" type="ORF">IQ63_23905</name>
</gene>
<dbReference type="EMBL" id="JPPY01000138">
    <property type="protein sequence ID" value="KND32274.1"/>
    <property type="molecule type" value="Genomic_DNA"/>
</dbReference>
<dbReference type="NCBIfam" id="TIGR00229">
    <property type="entry name" value="sensory_box"/>
    <property type="match status" value="2"/>
</dbReference>
<dbReference type="PANTHER" id="PTHR43156:SF2">
    <property type="entry name" value="STAGE II SPORULATION PROTEIN E"/>
    <property type="match status" value="1"/>
</dbReference>
<dbReference type="InterPro" id="IPR001932">
    <property type="entry name" value="PPM-type_phosphatase-like_dom"/>
</dbReference>
<dbReference type="SMART" id="SM00065">
    <property type="entry name" value="GAF"/>
    <property type="match status" value="1"/>
</dbReference>
<dbReference type="GO" id="GO:0016791">
    <property type="term" value="F:phosphatase activity"/>
    <property type="evidence" value="ECO:0007669"/>
    <property type="project" value="TreeGrafter"/>
</dbReference>
<dbReference type="Gene3D" id="3.30.565.10">
    <property type="entry name" value="Histidine kinase-like ATPase, C-terminal domain"/>
    <property type="match status" value="1"/>
</dbReference>
<dbReference type="SMART" id="SM00331">
    <property type="entry name" value="PP2C_SIG"/>
    <property type="match status" value="1"/>
</dbReference>
<organism evidence="4 5">
    <name type="scientific">Streptomyces acidiscabies</name>
    <dbReference type="NCBI Taxonomy" id="42234"/>
    <lineage>
        <taxon>Bacteria</taxon>
        <taxon>Bacillati</taxon>
        <taxon>Actinomycetota</taxon>
        <taxon>Actinomycetes</taxon>
        <taxon>Kitasatosporales</taxon>
        <taxon>Streptomycetaceae</taxon>
        <taxon>Streptomyces</taxon>
    </lineage>
</organism>
<reference evidence="5" key="1">
    <citation type="submission" date="2014-07" db="EMBL/GenBank/DDBJ databases">
        <title>Genome sequencing of plant-pathogenic Streptomyces species.</title>
        <authorList>
            <person name="Harrison J."/>
            <person name="Sapp M."/>
            <person name="Thwaites R."/>
            <person name="Studholme D.J."/>
        </authorList>
    </citation>
    <scope>NUCLEOTIDE SEQUENCE [LARGE SCALE GENOMIC DNA]</scope>
    <source>
        <strain evidence="5">NCPPB 4445</strain>
    </source>
</reference>
<dbReference type="InterPro" id="IPR036890">
    <property type="entry name" value="HATPase_C_sf"/>
</dbReference>
<dbReference type="PATRIC" id="fig|42234.21.peg.4944"/>
<feature type="compositionally biased region" description="Low complexity" evidence="2">
    <location>
        <begin position="191"/>
        <end position="207"/>
    </location>
</feature>
<dbReference type="FunFam" id="3.30.565.10:FF:000028">
    <property type="entry name" value="PAS sensor protein"/>
    <property type="match status" value="1"/>
</dbReference>
<evidence type="ECO:0000256" key="1">
    <source>
        <dbReference type="ARBA" id="ARBA00022801"/>
    </source>
</evidence>
<evidence type="ECO:0000313" key="5">
    <source>
        <dbReference type="Proteomes" id="UP000037151"/>
    </source>
</evidence>
<dbReference type="Pfam" id="PF07228">
    <property type="entry name" value="SpoIIE"/>
    <property type="match status" value="1"/>
</dbReference>
<feature type="compositionally biased region" description="Basic and acidic residues" evidence="2">
    <location>
        <begin position="60"/>
        <end position="77"/>
    </location>
</feature>
<feature type="region of interest" description="Disordered" evidence="2">
    <location>
        <begin position="1"/>
        <end position="228"/>
    </location>
</feature>
<evidence type="ECO:0000259" key="3">
    <source>
        <dbReference type="PROSITE" id="PS50112"/>
    </source>
</evidence>
<dbReference type="CDD" id="cd16936">
    <property type="entry name" value="HATPase_RsbW-like"/>
    <property type="match status" value="1"/>
</dbReference>
<dbReference type="FunFam" id="3.60.40.10:FF:000031">
    <property type="entry name" value="PAS sensor protein"/>
    <property type="match status" value="1"/>
</dbReference>
<dbReference type="Pfam" id="PF01590">
    <property type="entry name" value="GAF"/>
    <property type="match status" value="1"/>
</dbReference>
<keyword evidence="1" id="KW-0378">Hydrolase</keyword>
<dbReference type="InterPro" id="IPR003018">
    <property type="entry name" value="GAF"/>
</dbReference>
<dbReference type="Proteomes" id="UP000037151">
    <property type="component" value="Unassembled WGS sequence"/>
</dbReference>
<dbReference type="InterPro" id="IPR003594">
    <property type="entry name" value="HATPase_dom"/>
</dbReference>
<dbReference type="FunFam" id="3.30.450.20:FF:000120">
    <property type="entry name" value="PAS domain S-box protein"/>
    <property type="match status" value="1"/>
</dbReference>
<feature type="domain" description="PAS" evidence="3">
    <location>
        <begin position="247"/>
        <end position="302"/>
    </location>
</feature>
<dbReference type="Gene3D" id="3.30.450.40">
    <property type="match status" value="1"/>
</dbReference>
<feature type="compositionally biased region" description="Polar residues" evidence="2">
    <location>
        <begin position="105"/>
        <end position="114"/>
    </location>
</feature>
<evidence type="ECO:0000256" key="2">
    <source>
        <dbReference type="SAM" id="MobiDB-lite"/>
    </source>
</evidence>
<feature type="compositionally biased region" description="Gly residues" evidence="2">
    <location>
        <begin position="36"/>
        <end position="45"/>
    </location>
</feature>
<feature type="domain" description="PAS" evidence="3">
    <location>
        <begin position="368"/>
        <end position="423"/>
    </location>
</feature>
<dbReference type="RefSeq" id="WP_050372468.1">
    <property type="nucleotide sequence ID" value="NZ_KQ257823.1"/>
</dbReference>
<dbReference type="SUPFAM" id="SSF55874">
    <property type="entry name" value="ATPase domain of HSP90 chaperone/DNA topoisomerase II/histidine kinase"/>
    <property type="match status" value="1"/>
</dbReference>
<dbReference type="InterPro" id="IPR035965">
    <property type="entry name" value="PAS-like_dom_sf"/>
</dbReference>
<dbReference type="InterPro" id="IPR036457">
    <property type="entry name" value="PPM-type-like_dom_sf"/>
</dbReference>
<evidence type="ECO:0000313" key="4">
    <source>
        <dbReference type="EMBL" id="KND32274.1"/>
    </source>
</evidence>
<comment type="caution">
    <text evidence="4">The sequence shown here is derived from an EMBL/GenBank/DDBJ whole genome shotgun (WGS) entry which is preliminary data.</text>
</comment>
<dbReference type="Pfam" id="PF08448">
    <property type="entry name" value="PAS_4"/>
    <property type="match status" value="2"/>
</dbReference>
<dbReference type="CDD" id="cd00130">
    <property type="entry name" value="PAS"/>
    <property type="match status" value="2"/>
</dbReference>
<dbReference type="SMART" id="SM00091">
    <property type="entry name" value="PAS"/>
    <property type="match status" value="2"/>
</dbReference>
<proteinExistence type="predicted"/>